<protein>
    <recommendedName>
        <fullName evidence="4">Secreted protein</fullName>
    </recommendedName>
</protein>
<keyword evidence="3" id="KW-1185">Reference proteome</keyword>
<reference evidence="2 3" key="1">
    <citation type="submission" date="2016-07" db="EMBL/GenBank/DDBJ databases">
        <title>Pervasive Adenine N6-methylation of Active Genes in Fungi.</title>
        <authorList>
            <consortium name="DOE Joint Genome Institute"/>
            <person name="Mondo S.J."/>
            <person name="Dannebaum R.O."/>
            <person name="Kuo R.C."/>
            <person name="Labutti K."/>
            <person name="Haridas S."/>
            <person name="Kuo A."/>
            <person name="Salamov A."/>
            <person name="Ahrendt S.R."/>
            <person name="Lipzen A."/>
            <person name="Sullivan W."/>
            <person name="Andreopoulos W.B."/>
            <person name="Clum A."/>
            <person name="Lindquist E."/>
            <person name="Daum C."/>
            <person name="Ramamoorthy G.K."/>
            <person name="Gryganskyi A."/>
            <person name="Culley D."/>
            <person name="Magnuson J.K."/>
            <person name="James T.Y."/>
            <person name="O'Malley M.A."/>
            <person name="Stajich J.E."/>
            <person name="Spatafora J.W."/>
            <person name="Visel A."/>
            <person name="Grigoriev I.V."/>
        </authorList>
    </citation>
    <scope>NUCLEOTIDE SEQUENCE [LARGE SCALE GENOMIC DNA]</scope>
    <source>
        <strain evidence="2 3">PL171</strain>
    </source>
</reference>
<evidence type="ECO:0000313" key="2">
    <source>
        <dbReference type="EMBL" id="ORZ38919.1"/>
    </source>
</evidence>
<sequence length="146" mass="16508">SRPGLCLTLLLLLWLPTRNSRIRFLPLFPICHSLPVLLPFPVPVIRLRFHRVIRLLFSVFLTSNSSPAFRILTLTSKVQALLTPLAVAPLSPRRLSLPRLAATLTLWLVQHRHHQPTACMAVLASSCLAQPRNIPYPFPLFPLFLP</sequence>
<organism evidence="2 3">
    <name type="scientific">Catenaria anguillulae PL171</name>
    <dbReference type="NCBI Taxonomy" id="765915"/>
    <lineage>
        <taxon>Eukaryota</taxon>
        <taxon>Fungi</taxon>
        <taxon>Fungi incertae sedis</taxon>
        <taxon>Blastocladiomycota</taxon>
        <taxon>Blastocladiomycetes</taxon>
        <taxon>Blastocladiales</taxon>
        <taxon>Catenariaceae</taxon>
        <taxon>Catenaria</taxon>
    </lineage>
</organism>
<name>A0A1Y2HWM2_9FUNG</name>
<evidence type="ECO:0008006" key="4">
    <source>
        <dbReference type="Google" id="ProtNLM"/>
    </source>
</evidence>
<feature type="non-terminal residue" evidence="2">
    <location>
        <position position="1"/>
    </location>
</feature>
<accession>A0A1Y2HWM2</accession>
<feature type="signal peptide" evidence="1">
    <location>
        <begin position="1"/>
        <end position="19"/>
    </location>
</feature>
<comment type="caution">
    <text evidence="2">The sequence shown here is derived from an EMBL/GenBank/DDBJ whole genome shotgun (WGS) entry which is preliminary data.</text>
</comment>
<dbReference type="EMBL" id="MCFL01000007">
    <property type="protein sequence ID" value="ORZ38919.1"/>
    <property type="molecule type" value="Genomic_DNA"/>
</dbReference>
<dbReference type="Proteomes" id="UP000193411">
    <property type="component" value="Unassembled WGS sequence"/>
</dbReference>
<evidence type="ECO:0000256" key="1">
    <source>
        <dbReference type="SAM" id="SignalP"/>
    </source>
</evidence>
<dbReference type="AlphaFoldDB" id="A0A1Y2HWM2"/>
<gene>
    <name evidence="2" type="ORF">BCR44DRAFT_1428069</name>
</gene>
<feature type="chain" id="PRO_5013231674" description="Secreted protein" evidence="1">
    <location>
        <begin position="20"/>
        <end position="146"/>
    </location>
</feature>
<evidence type="ECO:0000313" key="3">
    <source>
        <dbReference type="Proteomes" id="UP000193411"/>
    </source>
</evidence>
<keyword evidence="1" id="KW-0732">Signal</keyword>
<proteinExistence type="predicted"/>